<evidence type="ECO:0000313" key="2">
    <source>
        <dbReference type="Proteomes" id="UP000431826"/>
    </source>
</evidence>
<dbReference type="GeneID" id="96281711"/>
<dbReference type="OrthoDB" id="3982708at2"/>
<dbReference type="EMBL" id="BLIR01000001">
    <property type="protein sequence ID" value="GFE35854.1"/>
    <property type="molecule type" value="Genomic_DNA"/>
</dbReference>
<organism evidence="1 2">
    <name type="scientific">Streptomyces tubercidicus</name>
    <dbReference type="NCBI Taxonomy" id="47759"/>
    <lineage>
        <taxon>Bacteria</taxon>
        <taxon>Bacillati</taxon>
        <taxon>Actinomycetota</taxon>
        <taxon>Actinomycetes</taxon>
        <taxon>Kitasatosporales</taxon>
        <taxon>Streptomycetaceae</taxon>
        <taxon>Streptomyces</taxon>
    </lineage>
</organism>
<dbReference type="AlphaFoldDB" id="A0A640UKJ7"/>
<dbReference type="Proteomes" id="UP000431826">
    <property type="component" value="Unassembled WGS sequence"/>
</dbReference>
<keyword evidence="2" id="KW-1185">Reference proteome</keyword>
<comment type="caution">
    <text evidence="1">The sequence shown here is derived from an EMBL/GenBank/DDBJ whole genome shotgun (WGS) entry which is preliminary data.</text>
</comment>
<proteinExistence type="predicted"/>
<dbReference type="RefSeq" id="WP_159742276.1">
    <property type="nucleotide sequence ID" value="NZ_BLIR01000001.1"/>
</dbReference>
<accession>A0A640UKJ7</accession>
<name>A0A640UKJ7_9ACTN</name>
<evidence type="ECO:0000313" key="1">
    <source>
        <dbReference type="EMBL" id="GFE35854.1"/>
    </source>
</evidence>
<sequence length="208" mass="23153">MERQQLQFLREAIVAAWKDGQGPKPDAIDLGFQWLFGTGNKVDFFTAGDEFTEQIRNDHSMDYVRAEIVTKIRNGDPDDFLGGYSVMKLEGWPRLLSDATDVLSLGGTGTAKNWASGGKFGTSTATFIGSYGYKFKVISRDSKTGKVKIGIQIDNDTTITSFTHLPGPAKKYIEKYVGNPLTGIADAFDLPLRTKHQTVYWEEEVNLR</sequence>
<reference evidence="1 2" key="1">
    <citation type="submission" date="2019-12" db="EMBL/GenBank/DDBJ databases">
        <title>Whole genome shotgun sequence of Streptomyces tubercidicus NBRC 13090.</title>
        <authorList>
            <person name="Ichikawa N."/>
            <person name="Kimura A."/>
            <person name="Kitahashi Y."/>
            <person name="Komaki H."/>
            <person name="Tamura T."/>
        </authorList>
    </citation>
    <scope>NUCLEOTIDE SEQUENCE [LARGE SCALE GENOMIC DNA]</scope>
    <source>
        <strain evidence="1 2">NBRC 13090</strain>
    </source>
</reference>
<protein>
    <submittedName>
        <fullName evidence="1">Uncharacterized protein</fullName>
    </submittedName>
</protein>
<gene>
    <name evidence="1" type="ORF">Stube_05270</name>
</gene>